<gene>
    <name evidence="2" type="ORF">JS521_02860</name>
</gene>
<dbReference type="Pfam" id="PF14433">
    <property type="entry name" value="SUKH-3"/>
    <property type="match status" value="1"/>
</dbReference>
<dbReference type="PROSITE" id="PS50126">
    <property type="entry name" value="S1"/>
    <property type="match status" value="1"/>
</dbReference>
<evidence type="ECO:0000259" key="1">
    <source>
        <dbReference type="PROSITE" id="PS50126"/>
    </source>
</evidence>
<proteinExistence type="predicted"/>
<dbReference type="InterPro" id="IPR003029">
    <property type="entry name" value="S1_domain"/>
</dbReference>
<accession>A0ABS2HSN0</accession>
<dbReference type="Proteomes" id="UP000712045">
    <property type="component" value="Unassembled WGS sequence"/>
</dbReference>
<dbReference type="InterPro" id="IPR025850">
    <property type="entry name" value="SUKH-3"/>
</dbReference>
<evidence type="ECO:0000313" key="3">
    <source>
        <dbReference type="Proteomes" id="UP000712045"/>
    </source>
</evidence>
<protein>
    <submittedName>
        <fullName evidence="2">SUKH-3 domain-containing protein</fullName>
    </submittedName>
</protein>
<dbReference type="RefSeq" id="WP_205081114.1">
    <property type="nucleotide sequence ID" value="NZ_JAFEUF010000007.1"/>
</dbReference>
<name>A0ABS2HSN0_9ACTN</name>
<comment type="caution">
    <text evidence="2">The sequence shown here is derived from an EMBL/GenBank/DDBJ whole genome shotgun (WGS) entry which is preliminary data.</text>
</comment>
<sequence>MVSVEEWIQARRGLRLGQRVSGTVAAVPNPGTTGIFVDIGLPVGGFVDVVLLPSAARRWPAVGTVAEFEVWWADARPQVRLKPVERQFLREDFDEWLAQWRPGWPENVPVDQAWVEADVATRRDAGEVEETLRAAGWKPGRRVPIQQWREMLEATGLVRMHEAAERFLTEFGGLDVQISGPGITCARTPFTFDPELAVGEEDRFADWSSTVGRDIFPIGELDEGRFFLGIDETSEIYLIETWVATFGPVREALEKLVLGVSPRRIG</sequence>
<organism evidence="2 3">
    <name type="scientific">Streptomyces durocortorensis</name>
    <dbReference type="NCBI Taxonomy" id="2811104"/>
    <lineage>
        <taxon>Bacteria</taxon>
        <taxon>Bacillati</taxon>
        <taxon>Actinomycetota</taxon>
        <taxon>Actinomycetes</taxon>
        <taxon>Kitasatosporales</taxon>
        <taxon>Streptomycetaceae</taxon>
        <taxon>Streptomyces</taxon>
    </lineage>
</organism>
<reference evidence="2 3" key="1">
    <citation type="submission" date="2021-02" db="EMBL/GenBank/DDBJ databases">
        <title>Genome Streptomyces sp. RHZ10.</title>
        <authorList>
            <person name="Besaury L."/>
        </authorList>
    </citation>
    <scope>NUCLEOTIDE SEQUENCE [LARGE SCALE GENOMIC DNA]</scope>
    <source>
        <strain evidence="2 3">RHZ10</strain>
    </source>
</reference>
<evidence type="ECO:0000313" key="2">
    <source>
        <dbReference type="EMBL" id="MBM7052844.1"/>
    </source>
</evidence>
<keyword evidence="3" id="KW-1185">Reference proteome</keyword>
<feature type="domain" description="S1 motif" evidence="1">
    <location>
        <begin position="17"/>
        <end position="49"/>
    </location>
</feature>
<dbReference type="EMBL" id="JAFEUF010000007">
    <property type="protein sequence ID" value="MBM7052844.1"/>
    <property type="molecule type" value="Genomic_DNA"/>
</dbReference>